<comment type="caution">
    <text evidence="5">The sequence shown here is derived from an EMBL/GenBank/DDBJ whole genome shotgun (WGS) entry which is preliminary data.</text>
</comment>
<keyword evidence="2" id="KW-0238">DNA-binding</keyword>
<dbReference type="Proteomes" id="UP000540698">
    <property type="component" value="Unassembled WGS sequence"/>
</dbReference>
<dbReference type="RefSeq" id="WP_062974142.1">
    <property type="nucleotide sequence ID" value="NZ_JAAXOS010000009.1"/>
</dbReference>
<evidence type="ECO:0000256" key="3">
    <source>
        <dbReference type="ARBA" id="ARBA00023163"/>
    </source>
</evidence>
<dbReference type="PANTHER" id="PTHR46796:SF15">
    <property type="entry name" value="BLL1074 PROTEIN"/>
    <property type="match status" value="1"/>
</dbReference>
<dbReference type="InterPro" id="IPR050204">
    <property type="entry name" value="AraC_XylS_family_regulators"/>
</dbReference>
<evidence type="ECO:0000313" key="5">
    <source>
        <dbReference type="EMBL" id="NKY28624.1"/>
    </source>
</evidence>
<evidence type="ECO:0000256" key="1">
    <source>
        <dbReference type="ARBA" id="ARBA00023015"/>
    </source>
</evidence>
<keyword evidence="6" id="KW-1185">Reference proteome</keyword>
<accession>A0A7X6L6L2</accession>
<dbReference type="EMBL" id="JAAXOS010000009">
    <property type="protein sequence ID" value="NKY28624.1"/>
    <property type="molecule type" value="Genomic_DNA"/>
</dbReference>
<name>A0A7X6L6L2_9NOCA</name>
<organism evidence="5 6">
    <name type="scientific">Nocardia gamkensis</name>
    <dbReference type="NCBI Taxonomy" id="352869"/>
    <lineage>
        <taxon>Bacteria</taxon>
        <taxon>Bacillati</taxon>
        <taxon>Actinomycetota</taxon>
        <taxon>Actinomycetes</taxon>
        <taxon>Mycobacteriales</taxon>
        <taxon>Nocardiaceae</taxon>
        <taxon>Nocardia</taxon>
    </lineage>
</organism>
<reference evidence="5 6" key="1">
    <citation type="submission" date="2020-04" db="EMBL/GenBank/DDBJ databases">
        <title>MicrobeNet Type strains.</title>
        <authorList>
            <person name="Nicholson A.C."/>
        </authorList>
    </citation>
    <scope>NUCLEOTIDE SEQUENCE [LARGE SCALE GENOMIC DNA]</scope>
    <source>
        <strain evidence="5 6">DSM 44956</strain>
    </source>
</reference>
<sequence length="284" mass="30557">MGAVGIERDRGADWDFGRATAGGHAGGAAMIGFRDRGGGELDLRVTGIPAVTVLFEFGGSELVVESNGGRQAFAGFVSGSPPGTMRIRGERVECVEVRLSPARAYSLLDIAPAELGRAAVVGVEDLFGRRAQWLREQLADAATWEQRFALTRSFLLRCADPARTPDPEVVAGWNRILADRGQVTVGELAASCGWSRKRLWARFDSQIGLTPKRAAMLVRFRHAVEGLVAGRPAAEVAATCGYTDQSHLSRDVSSFARVTPGTLAAEPLTAISAHRYRAWGTFFR</sequence>
<dbReference type="AlphaFoldDB" id="A0A7X6L6L2"/>
<proteinExistence type="predicted"/>
<protein>
    <submittedName>
        <fullName evidence="5">Helix-turn-helix domain-containing protein</fullName>
    </submittedName>
</protein>
<evidence type="ECO:0000259" key="4">
    <source>
        <dbReference type="PROSITE" id="PS01124"/>
    </source>
</evidence>
<dbReference type="InterPro" id="IPR018060">
    <property type="entry name" value="HTH_AraC"/>
</dbReference>
<dbReference type="PANTHER" id="PTHR46796">
    <property type="entry name" value="HTH-TYPE TRANSCRIPTIONAL ACTIVATOR RHAS-RELATED"/>
    <property type="match status" value="1"/>
</dbReference>
<dbReference type="GO" id="GO:0043565">
    <property type="term" value="F:sequence-specific DNA binding"/>
    <property type="evidence" value="ECO:0007669"/>
    <property type="project" value="InterPro"/>
</dbReference>
<feature type="domain" description="HTH araC/xylS-type" evidence="4">
    <location>
        <begin position="167"/>
        <end position="266"/>
    </location>
</feature>
<evidence type="ECO:0000313" key="6">
    <source>
        <dbReference type="Proteomes" id="UP000540698"/>
    </source>
</evidence>
<keyword evidence="1" id="KW-0805">Transcription regulation</keyword>
<keyword evidence="3" id="KW-0804">Transcription</keyword>
<dbReference type="SMART" id="SM00342">
    <property type="entry name" value="HTH_ARAC"/>
    <property type="match status" value="1"/>
</dbReference>
<dbReference type="Pfam" id="PF12833">
    <property type="entry name" value="HTH_18"/>
    <property type="match status" value="1"/>
</dbReference>
<dbReference type="PROSITE" id="PS01124">
    <property type="entry name" value="HTH_ARAC_FAMILY_2"/>
    <property type="match status" value="1"/>
</dbReference>
<dbReference type="Gene3D" id="1.10.10.60">
    <property type="entry name" value="Homeodomain-like"/>
    <property type="match status" value="1"/>
</dbReference>
<gene>
    <name evidence="5" type="ORF">HGB38_20730</name>
</gene>
<dbReference type="GO" id="GO:0003700">
    <property type="term" value="F:DNA-binding transcription factor activity"/>
    <property type="evidence" value="ECO:0007669"/>
    <property type="project" value="InterPro"/>
</dbReference>
<evidence type="ECO:0000256" key="2">
    <source>
        <dbReference type="ARBA" id="ARBA00023125"/>
    </source>
</evidence>